<evidence type="ECO:0000256" key="1">
    <source>
        <dbReference type="SAM" id="MobiDB-lite"/>
    </source>
</evidence>
<evidence type="ECO:0000313" key="3">
    <source>
        <dbReference type="Proteomes" id="UP000199021"/>
    </source>
</evidence>
<evidence type="ECO:0000313" key="2">
    <source>
        <dbReference type="EMBL" id="SEQ04464.1"/>
    </source>
</evidence>
<reference evidence="3" key="1">
    <citation type="submission" date="2016-10" db="EMBL/GenBank/DDBJ databases">
        <authorList>
            <person name="Varghese N."/>
            <person name="Submissions S."/>
        </authorList>
    </citation>
    <scope>NUCLEOTIDE SEQUENCE [LARGE SCALE GENOMIC DNA]</scope>
    <source>
        <strain evidence="3">DSM 24740</strain>
    </source>
</reference>
<gene>
    <name evidence="2" type="ORF">SAMN05444359_10510</name>
</gene>
<accession>A0A1H9CTG0</accession>
<feature type="region of interest" description="Disordered" evidence="1">
    <location>
        <begin position="107"/>
        <end position="136"/>
    </location>
</feature>
<organism evidence="2 3">
    <name type="scientific">Neolewinella agarilytica</name>
    <dbReference type="NCBI Taxonomy" id="478744"/>
    <lineage>
        <taxon>Bacteria</taxon>
        <taxon>Pseudomonadati</taxon>
        <taxon>Bacteroidota</taxon>
        <taxon>Saprospiria</taxon>
        <taxon>Saprospirales</taxon>
        <taxon>Lewinellaceae</taxon>
        <taxon>Neolewinella</taxon>
    </lineage>
</organism>
<protein>
    <submittedName>
        <fullName evidence="2">Uncharacterized protein</fullName>
    </submittedName>
</protein>
<dbReference type="AlphaFoldDB" id="A0A1H9CTG0"/>
<dbReference type="EMBL" id="FOFB01000005">
    <property type="protein sequence ID" value="SEQ04464.1"/>
    <property type="molecule type" value="Genomic_DNA"/>
</dbReference>
<dbReference type="InParanoid" id="A0A1H9CTG0"/>
<name>A0A1H9CTG0_9BACT</name>
<dbReference type="STRING" id="478744.SAMN05444359_10510"/>
<keyword evidence="3" id="KW-1185">Reference proteome</keyword>
<dbReference type="Proteomes" id="UP000199021">
    <property type="component" value="Unassembled WGS sequence"/>
</dbReference>
<sequence length="200" mass="21982">MHDLWSRRSSVERERGRRLPERVCAAASWSGRCYTSKIAGAPLHGLTLERLGQGTRSLVETLQRRTRTGPKAPGAGTRGSFLARQMLHEQSRWRSLARLDAGASRPGCTISGRDAPASNANGAEGSRSGYSRQFPREADVTRAKSLSLPCPARRWSVSTRVLTKPSPIRRSKAVFACLPLHQLTFTTISTHTNSTCVFHS</sequence>
<proteinExistence type="predicted"/>